<organism evidence="2 3">
    <name type="scientific">Oidiodendron maius (strain Zn)</name>
    <dbReference type="NCBI Taxonomy" id="913774"/>
    <lineage>
        <taxon>Eukaryota</taxon>
        <taxon>Fungi</taxon>
        <taxon>Dikarya</taxon>
        <taxon>Ascomycota</taxon>
        <taxon>Pezizomycotina</taxon>
        <taxon>Leotiomycetes</taxon>
        <taxon>Leotiomycetes incertae sedis</taxon>
        <taxon>Myxotrichaceae</taxon>
        <taxon>Oidiodendron</taxon>
    </lineage>
</organism>
<dbReference type="Pfam" id="PF22701">
    <property type="entry name" value="Mala_s_1-like"/>
    <property type="match status" value="1"/>
</dbReference>
<keyword evidence="3" id="KW-1185">Reference proteome</keyword>
<evidence type="ECO:0000313" key="3">
    <source>
        <dbReference type="Proteomes" id="UP000054321"/>
    </source>
</evidence>
<keyword evidence="1" id="KW-0732">Signal</keyword>
<reference evidence="3" key="2">
    <citation type="submission" date="2015-01" db="EMBL/GenBank/DDBJ databases">
        <title>Evolutionary Origins and Diversification of the Mycorrhizal Mutualists.</title>
        <authorList>
            <consortium name="DOE Joint Genome Institute"/>
            <consortium name="Mycorrhizal Genomics Consortium"/>
            <person name="Kohler A."/>
            <person name="Kuo A."/>
            <person name="Nagy L.G."/>
            <person name="Floudas D."/>
            <person name="Copeland A."/>
            <person name="Barry K.W."/>
            <person name="Cichocki N."/>
            <person name="Veneault-Fourrey C."/>
            <person name="LaButti K."/>
            <person name="Lindquist E.A."/>
            <person name="Lipzen A."/>
            <person name="Lundell T."/>
            <person name="Morin E."/>
            <person name="Murat C."/>
            <person name="Riley R."/>
            <person name="Ohm R."/>
            <person name="Sun H."/>
            <person name="Tunlid A."/>
            <person name="Henrissat B."/>
            <person name="Grigoriev I.V."/>
            <person name="Hibbett D.S."/>
            <person name="Martin F."/>
        </authorList>
    </citation>
    <scope>NUCLEOTIDE SEQUENCE [LARGE SCALE GENOMIC DNA]</scope>
    <source>
        <strain evidence="3">Zn</strain>
    </source>
</reference>
<dbReference type="AlphaFoldDB" id="A0A0C3GTV2"/>
<dbReference type="InParanoid" id="A0A0C3GTV2"/>
<evidence type="ECO:0000256" key="1">
    <source>
        <dbReference type="SAM" id="SignalP"/>
    </source>
</evidence>
<feature type="signal peptide" evidence="1">
    <location>
        <begin position="1"/>
        <end position="17"/>
    </location>
</feature>
<dbReference type="Proteomes" id="UP000054321">
    <property type="component" value="Unassembled WGS sequence"/>
</dbReference>
<evidence type="ECO:0000313" key="2">
    <source>
        <dbReference type="EMBL" id="KIM93811.1"/>
    </source>
</evidence>
<accession>A0A0C3GTV2</accession>
<dbReference type="STRING" id="913774.A0A0C3GTV2"/>
<proteinExistence type="predicted"/>
<name>A0A0C3GTV2_OIDMZ</name>
<dbReference type="OrthoDB" id="4434395at2759"/>
<gene>
    <name evidence="2" type="ORF">OIDMADRAFT_61082</name>
</gene>
<dbReference type="InterPro" id="IPR054550">
    <property type="entry name" value="Mala_s_1-like"/>
</dbReference>
<dbReference type="EMBL" id="KN832892">
    <property type="protein sequence ID" value="KIM93811.1"/>
    <property type="molecule type" value="Genomic_DNA"/>
</dbReference>
<dbReference type="SUPFAM" id="SSF63829">
    <property type="entry name" value="Calcium-dependent phosphotriesterase"/>
    <property type="match status" value="1"/>
</dbReference>
<sequence>MYTLTFAFLALLSSGYTVPTGSCPPFQGTFNVSVLDLYPESADWDPVHCKIYFGLYYNASVVVYDPYRQTSELITIPGITGNSDYTVTGIDYDGMGSMYFAATSLTAFQATTSGNASLANFTGPNSIIRYDTNARKISWVSDLVPIHNEILQRTGKLVTGFQDMAEDNQGNSFVIGSFGSVIVKIDRKGTPRVWYEPKNINDTLASGGIISSGNKIIINDKLYPALVTFNTDDYYGAPVYVHPEGFPANYSGGTDALVAPSVYSGRVVLWSDDFYGTRVIGTRNNWETAEYLGLAPMDSSLQSRGGFTTDSFAVGNTIYSLTEFFQTTTPIKTTKEFTMVDMTEQVDQLVRAWLVKYA</sequence>
<reference evidence="2 3" key="1">
    <citation type="submission" date="2014-04" db="EMBL/GenBank/DDBJ databases">
        <authorList>
            <consortium name="DOE Joint Genome Institute"/>
            <person name="Kuo A."/>
            <person name="Martino E."/>
            <person name="Perotto S."/>
            <person name="Kohler A."/>
            <person name="Nagy L.G."/>
            <person name="Floudas D."/>
            <person name="Copeland A."/>
            <person name="Barry K.W."/>
            <person name="Cichocki N."/>
            <person name="Veneault-Fourrey C."/>
            <person name="LaButti K."/>
            <person name="Lindquist E.A."/>
            <person name="Lipzen A."/>
            <person name="Lundell T."/>
            <person name="Morin E."/>
            <person name="Murat C."/>
            <person name="Sun H."/>
            <person name="Tunlid A."/>
            <person name="Henrissat B."/>
            <person name="Grigoriev I.V."/>
            <person name="Hibbett D.S."/>
            <person name="Martin F."/>
            <person name="Nordberg H.P."/>
            <person name="Cantor M.N."/>
            <person name="Hua S.X."/>
        </authorList>
    </citation>
    <scope>NUCLEOTIDE SEQUENCE [LARGE SCALE GENOMIC DNA]</scope>
    <source>
        <strain evidence="2 3">Zn</strain>
    </source>
</reference>
<protein>
    <submittedName>
        <fullName evidence="2">Uncharacterized protein</fullName>
    </submittedName>
</protein>
<feature type="chain" id="PRO_5002174623" evidence="1">
    <location>
        <begin position="18"/>
        <end position="358"/>
    </location>
</feature>
<dbReference type="HOGENOM" id="CLU_052674_0_0_1"/>